<evidence type="ECO:0000313" key="2">
    <source>
        <dbReference type="Proteomes" id="UP000799754"/>
    </source>
</evidence>
<proteinExistence type="predicted"/>
<protein>
    <submittedName>
        <fullName evidence="1">Uncharacterized protein</fullName>
    </submittedName>
</protein>
<keyword evidence="2" id="KW-1185">Reference proteome</keyword>
<dbReference type="EMBL" id="MU006719">
    <property type="protein sequence ID" value="KAF2626904.1"/>
    <property type="molecule type" value="Genomic_DNA"/>
</dbReference>
<comment type="caution">
    <text evidence="1">The sequence shown here is derived from an EMBL/GenBank/DDBJ whole genome shotgun (WGS) entry which is preliminary data.</text>
</comment>
<dbReference type="Proteomes" id="UP000799754">
    <property type="component" value="Unassembled WGS sequence"/>
</dbReference>
<name>A0ACB6S137_9PLEO</name>
<sequence length="229" mass="25848">MNQSTIDAILNGPALSPPPGVQPNFEHPDNLSHPELAVLQLVVATVVVGMRVYTKLRVVRKMLAEDYQSRLANSSMVLLRRLPCNCLHDRGLTARFAIYALVIIPLKVALILQIRRIFMPHNRSLHARPFLLWTIDGFLVLNVMFYVALFLFQFLACRPLAYAWNPLIQGTCVKDNLVVHIVSASINTASDLIIVILPQPVIWRLELSKKRKWGLSAVFLLGGLYDNFL</sequence>
<gene>
    <name evidence="1" type="ORF">BU25DRAFT_342627</name>
</gene>
<accession>A0ACB6S137</accession>
<reference evidence="1" key="1">
    <citation type="journal article" date="2020" name="Stud. Mycol.">
        <title>101 Dothideomycetes genomes: a test case for predicting lifestyles and emergence of pathogens.</title>
        <authorList>
            <person name="Haridas S."/>
            <person name="Albert R."/>
            <person name="Binder M."/>
            <person name="Bloem J."/>
            <person name="Labutti K."/>
            <person name="Salamov A."/>
            <person name="Andreopoulos B."/>
            <person name="Baker S."/>
            <person name="Barry K."/>
            <person name="Bills G."/>
            <person name="Bluhm B."/>
            <person name="Cannon C."/>
            <person name="Castanera R."/>
            <person name="Culley D."/>
            <person name="Daum C."/>
            <person name="Ezra D."/>
            <person name="Gonzalez J."/>
            <person name="Henrissat B."/>
            <person name="Kuo A."/>
            <person name="Liang C."/>
            <person name="Lipzen A."/>
            <person name="Lutzoni F."/>
            <person name="Magnuson J."/>
            <person name="Mondo S."/>
            <person name="Nolan M."/>
            <person name="Ohm R."/>
            <person name="Pangilinan J."/>
            <person name="Park H.-J."/>
            <person name="Ramirez L."/>
            <person name="Alfaro M."/>
            <person name="Sun H."/>
            <person name="Tritt A."/>
            <person name="Yoshinaga Y."/>
            <person name="Zwiers L.-H."/>
            <person name="Turgeon B."/>
            <person name="Goodwin S."/>
            <person name="Spatafora J."/>
            <person name="Crous P."/>
            <person name="Grigoriev I."/>
        </authorList>
    </citation>
    <scope>NUCLEOTIDE SEQUENCE</scope>
    <source>
        <strain evidence="1">CBS 525.71</strain>
    </source>
</reference>
<evidence type="ECO:0000313" key="1">
    <source>
        <dbReference type="EMBL" id="KAF2626904.1"/>
    </source>
</evidence>
<organism evidence="1 2">
    <name type="scientific">Macroventuria anomochaeta</name>
    <dbReference type="NCBI Taxonomy" id="301207"/>
    <lineage>
        <taxon>Eukaryota</taxon>
        <taxon>Fungi</taxon>
        <taxon>Dikarya</taxon>
        <taxon>Ascomycota</taxon>
        <taxon>Pezizomycotina</taxon>
        <taxon>Dothideomycetes</taxon>
        <taxon>Pleosporomycetidae</taxon>
        <taxon>Pleosporales</taxon>
        <taxon>Pleosporineae</taxon>
        <taxon>Didymellaceae</taxon>
        <taxon>Macroventuria</taxon>
    </lineage>
</organism>